<dbReference type="GO" id="GO:0008270">
    <property type="term" value="F:zinc ion binding"/>
    <property type="evidence" value="ECO:0007669"/>
    <property type="project" value="UniProtKB-KW"/>
</dbReference>
<dbReference type="GO" id="GO:0006338">
    <property type="term" value="P:chromatin remodeling"/>
    <property type="evidence" value="ECO:0000318"/>
    <property type="project" value="GO_Central"/>
</dbReference>
<dbReference type="InterPro" id="IPR001965">
    <property type="entry name" value="Znf_PHD"/>
</dbReference>
<dbReference type="FunFam" id="2.60.120.650:FF:000097">
    <property type="entry name" value="Unplaced genomic scaffold supercont2.18, whole genome shotgun sequence"/>
    <property type="match status" value="1"/>
</dbReference>
<dbReference type="GO" id="GO:0005634">
    <property type="term" value="C:nucleus"/>
    <property type="evidence" value="ECO:0000318"/>
    <property type="project" value="GO_Central"/>
</dbReference>
<evidence type="ECO:0000256" key="3">
    <source>
        <dbReference type="ARBA" id="ARBA00022723"/>
    </source>
</evidence>
<reference evidence="11 12" key="1">
    <citation type="journal article" date="2005" name="Science">
        <title>The genome of the basidiomycetous yeast and human pathogen Cryptococcus neoformans.</title>
        <authorList>
            <person name="Loftus B.J."/>
            <person name="Fung E."/>
            <person name="Roncaglia P."/>
            <person name="Rowley D."/>
            <person name="Amedeo P."/>
            <person name="Bruno D."/>
            <person name="Vamathevan J."/>
            <person name="Miranda M."/>
            <person name="Anderson I.J."/>
            <person name="Fraser J.A."/>
            <person name="Allen J.E."/>
            <person name="Bosdet I.E."/>
            <person name="Brent M.R."/>
            <person name="Chiu R."/>
            <person name="Doering T.L."/>
            <person name="Donlin M.J."/>
            <person name="D'Souza C.A."/>
            <person name="Fox D.S."/>
            <person name="Grinberg V."/>
            <person name="Fu J."/>
            <person name="Fukushima M."/>
            <person name="Haas B.J."/>
            <person name="Huang J.C."/>
            <person name="Janbon G."/>
            <person name="Jones S.J."/>
            <person name="Koo H.L."/>
            <person name="Krzywinski M.I."/>
            <person name="Kwon-Chung J.K."/>
            <person name="Lengeler K.B."/>
            <person name="Maiti R."/>
            <person name="Marra M.A."/>
            <person name="Marra R.E."/>
            <person name="Mathewson C.A."/>
            <person name="Mitchell T.G."/>
            <person name="Pertea M."/>
            <person name="Riggs F.R."/>
            <person name="Salzberg S.L."/>
            <person name="Schein J.E."/>
            <person name="Shvartsbeyn A."/>
            <person name="Shin H."/>
            <person name="Shumway M."/>
            <person name="Specht C.A."/>
            <person name="Suh B.B."/>
            <person name="Tenney A."/>
            <person name="Utterback T.R."/>
            <person name="Wickes B.L."/>
            <person name="Wortman J.R."/>
            <person name="Wye N.H."/>
            <person name="Kronstad J.W."/>
            <person name="Lodge J.K."/>
            <person name="Heitman J."/>
            <person name="Davis R.W."/>
            <person name="Fraser C.M."/>
            <person name="Hyman R.W."/>
        </authorList>
    </citation>
    <scope>NUCLEOTIDE SEQUENCE [LARGE SCALE GENOMIC DNA]</scope>
    <source>
        <strain evidence="12">JEC21 / ATCC MYA-565</strain>
    </source>
</reference>
<gene>
    <name evidence="11" type="ordered locus">CNH02640</name>
</gene>
<dbReference type="EC" id="1.14.11.66" evidence="2"/>
<feature type="region of interest" description="Disordered" evidence="7">
    <location>
        <begin position="262"/>
        <end position="314"/>
    </location>
</feature>
<dbReference type="CDD" id="cd15571">
    <property type="entry name" value="ePHD"/>
    <property type="match status" value="1"/>
</dbReference>
<feature type="domain" description="JmjC" evidence="9">
    <location>
        <begin position="429"/>
        <end position="592"/>
    </location>
</feature>
<dbReference type="GO" id="GO:0140684">
    <property type="term" value="F:histone H3K9me2/H3K9me3 demethylase activity"/>
    <property type="evidence" value="ECO:0007669"/>
    <property type="project" value="UniProtKB-EC"/>
</dbReference>
<dbReference type="VEuPathDB" id="FungiDB:CNH02640"/>
<dbReference type="GO" id="GO:0010468">
    <property type="term" value="P:regulation of gene expression"/>
    <property type="evidence" value="ECO:0000318"/>
    <property type="project" value="GO_Central"/>
</dbReference>
<evidence type="ECO:0000259" key="10">
    <source>
        <dbReference type="PROSITE" id="PS51805"/>
    </source>
</evidence>
<dbReference type="GO" id="GO:0000785">
    <property type="term" value="C:chromatin"/>
    <property type="evidence" value="ECO:0000318"/>
    <property type="project" value="GO_Central"/>
</dbReference>
<feature type="compositionally biased region" description="Low complexity" evidence="7">
    <location>
        <begin position="12"/>
        <end position="37"/>
    </location>
</feature>
<evidence type="ECO:0000256" key="7">
    <source>
        <dbReference type="SAM" id="MobiDB-lite"/>
    </source>
</evidence>
<dbReference type="HOGENOM" id="CLU_001442_1_1_1"/>
<dbReference type="PROSITE" id="PS51183">
    <property type="entry name" value="JMJN"/>
    <property type="match status" value="1"/>
</dbReference>
<dbReference type="Pfam" id="PF02373">
    <property type="entry name" value="JmjC"/>
    <property type="match status" value="1"/>
</dbReference>
<feature type="compositionally biased region" description="Polar residues" evidence="7">
    <location>
        <begin position="650"/>
        <end position="660"/>
    </location>
</feature>
<dbReference type="InterPro" id="IPR034732">
    <property type="entry name" value="EPHD"/>
</dbReference>
<dbReference type="SMART" id="SM00558">
    <property type="entry name" value="JmjC"/>
    <property type="match status" value="1"/>
</dbReference>
<feature type="compositionally biased region" description="Polar residues" evidence="7">
    <location>
        <begin position="977"/>
        <end position="991"/>
    </location>
</feature>
<feature type="region of interest" description="Disordered" evidence="7">
    <location>
        <begin position="1"/>
        <end position="155"/>
    </location>
</feature>
<keyword evidence="5" id="KW-0862">Zinc</keyword>
<dbReference type="Gene3D" id="2.60.120.650">
    <property type="entry name" value="Cupin"/>
    <property type="match status" value="2"/>
</dbReference>
<dbReference type="STRING" id="214684.Q5KCY3"/>
<evidence type="ECO:0000256" key="6">
    <source>
        <dbReference type="ARBA" id="ARBA00049349"/>
    </source>
</evidence>
<feature type="compositionally biased region" description="Polar residues" evidence="7">
    <location>
        <begin position="1161"/>
        <end position="1177"/>
    </location>
</feature>
<feature type="domain" description="JmjN" evidence="8">
    <location>
        <begin position="166"/>
        <end position="207"/>
    </location>
</feature>
<dbReference type="PANTHER" id="PTHR10694">
    <property type="entry name" value="LYSINE-SPECIFIC DEMETHYLASE"/>
    <property type="match status" value="1"/>
</dbReference>
<evidence type="ECO:0000256" key="2">
    <source>
        <dbReference type="ARBA" id="ARBA00012900"/>
    </source>
</evidence>
<dbReference type="Pfam" id="PF13771">
    <property type="entry name" value="zf-HC5HC2H"/>
    <property type="match status" value="1"/>
</dbReference>
<dbReference type="Gene3D" id="3.30.40.10">
    <property type="entry name" value="Zinc/RING finger domain, C3HC4 (zinc finger)"/>
    <property type="match status" value="1"/>
</dbReference>
<dbReference type="PROSITE" id="PS51805">
    <property type="entry name" value="EPHD"/>
    <property type="match status" value="1"/>
</dbReference>
<dbReference type="OrthoDB" id="9547406at2759"/>
<evidence type="ECO:0000256" key="4">
    <source>
        <dbReference type="ARBA" id="ARBA00022771"/>
    </source>
</evidence>
<feature type="domain" description="PHD-type" evidence="10">
    <location>
        <begin position="707"/>
        <end position="864"/>
    </location>
</feature>
<dbReference type="GO" id="GO:0032454">
    <property type="term" value="F:histone H3K9 demethylase activity"/>
    <property type="evidence" value="ECO:0000318"/>
    <property type="project" value="GO_Central"/>
</dbReference>
<dbReference type="PaxDb" id="214684-Q5KCY3"/>
<keyword evidence="3" id="KW-0479">Metal-binding</keyword>
<dbReference type="GeneID" id="3259085"/>
<dbReference type="InterPro" id="IPR003349">
    <property type="entry name" value="JmjN"/>
</dbReference>
<dbReference type="FunFam" id="2.60.120.650:FF:000092">
    <property type="entry name" value="Specific transcriptional repressor"/>
    <property type="match status" value="1"/>
</dbReference>
<organism evidence="11 12">
    <name type="scientific">Cryptococcus deneoformans (strain JEC21 / ATCC MYA-565)</name>
    <name type="common">Cryptococcus neoformans var. neoformans serotype D</name>
    <dbReference type="NCBI Taxonomy" id="214684"/>
    <lineage>
        <taxon>Eukaryota</taxon>
        <taxon>Fungi</taxon>
        <taxon>Dikarya</taxon>
        <taxon>Basidiomycota</taxon>
        <taxon>Agaricomycotina</taxon>
        <taxon>Tremellomycetes</taxon>
        <taxon>Tremellales</taxon>
        <taxon>Cryptococcaceae</taxon>
        <taxon>Cryptococcus</taxon>
        <taxon>Cryptococcus neoformans species complex</taxon>
    </lineage>
</organism>
<dbReference type="FunFam" id="3.30.40.10:FF:000740">
    <property type="entry name" value="Specific transcriptional repressor, putative"/>
    <property type="match status" value="1"/>
</dbReference>
<protein>
    <recommendedName>
        <fullName evidence="2">[histone H3]-trimethyl-L-lysine(9) demethylase</fullName>
        <ecNumber evidence="2">1.14.11.66</ecNumber>
    </recommendedName>
</protein>
<dbReference type="SMART" id="SM00545">
    <property type="entry name" value="JmjN"/>
    <property type="match status" value="1"/>
</dbReference>
<evidence type="ECO:0000259" key="9">
    <source>
        <dbReference type="PROSITE" id="PS51184"/>
    </source>
</evidence>
<evidence type="ECO:0000259" key="8">
    <source>
        <dbReference type="PROSITE" id="PS51183"/>
    </source>
</evidence>
<dbReference type="PROSITE" id="PS51184">
    <property type="entry name" value="JMJC"/>
    <property type="match status" value="1"/>
</dbReference>
<dbReference type="InParanoid" id="Q5KCY3"/>
<keyword evidence="12" id="KW-1185">Reference proteome</keyword>
<proteinExistence type="inferred from homology"/>
<dbReference type="EMBL" id="AE017348">
    <property type="protein sequence ID" value="AAW45261.2"/>
    <property type="molecule type" value="Genomic_DNA"/>
</dbReference>
<dbReference type="eggNOG" id="KOG0958">
    <property type="taxonomic scope" value="Eukaryota"/>
</dbReference>
<feature type="compositionally biased region" description="Basic and acidic residues" evidence="7">
    <location>
        <begin position="277"/>
        <end position="296"/>
    </location>
</feature>
<feature type="compositionally biased region" description="Basic residues" evidence="7">
    <location>
        <begin position="1037"/>
        <end position="1049"/>
    </location>
</feature>
<dbReference type="PANTHER" id="PTHR10694:SF7">
    <property type="entry name" value="[HISTONE H3]-TRIMETHYL-L-LYSINE(9) DEMETHYLASE"/>
    <property type="match status" value="1"/>
</dbReference>
<feature type="compositionally biased region" description="Polar residues" evidence="7">
    <location>
        <begin position="59"/>
        <end position="80"/>
    </location>
</feature>
<dbReference type="SUPFAM" id="SSF51197">
    <property type="entry name" value="Clavaminate synthase-like"/>
    <property type="match status" value="1"/>
</dbReference>
<dbReference type="KEGG" id="cne:CNH02640"/>
<evidence type="ECO:0000256" key="5">
    <source>
        <dbReference type="ARBA" id="ARBA00022833"/>
    </source>
</evidence>
<name>Q5KCY3_CRYD1</name>
<dbReference type="eggNOG" id="KOG0955">
    <property type="taxonomic scope" value="Eukaryota"/>
</dbReference>
<comment type="catalytic activity">
    <reaction evidence="6">
        <text>N(6),N(6),N(6)-trimethyl-L-lysyl(9)-[histone H3] + 2 2-oxoglutarate + 2 O2 = N(6)-methyl-L-lysyl(9)-[histone H3] + 2 formaldehyde + 2 succinate + 2 CO2</text>
        <dbReference type="Rhea" id="RHEA:60200"/>
        <dbReference type="Rhea" id="RHEA-COMP:15538"/>
        <dbReference type="Rhea" id="RHEA-COMP:15542"/>
        <dbReference type="ChEBI" id="CHEBI:15379"/>
        <dbReference type="ChEBI" id="CHEBI:16526"/>
        <dbReference type="ChEBI" id="CHEBI:16810"/>
        <dbReference type="ChEBI" id="CHEBI:16842"/>
        <dbReference type="ChEBI" id="CHEBI:30031"/>
        <dbReference type="ChEBI" id="CHEBI:61929"/>
        <dbReference type="ChEBI" id="CHEBI:61961"/>
        <dbReference type="EC" id="1.14.11.66"/>
    </reaction>
</comment>
<dbReference type="Proteomes" id="UP000002149">
    <property type="component" value="Chromosome 8"/>
</dbReference>
<feature type="region of interest" description="Disordered" evidence="7">
    <location>
        <begin position="958"/>
        <end position="1073"/>
    </location>
</feature>
<keyword evidence="4" id="KW-0863">Zinc-finger</keyword>
<evidence type="ECO:0000313" key="12">
    <source>
        <dbReference type="Proteomes" id="UP000002149"/>
    </source>
</evidence>
<evidence type="ECO:0000256" key="1">
    <source>
        <dbReference type="ARBA" id="ARBA00009711"/>
    </source>
</evidence>
<comment type="similarity">
    <text evidence="1">Belongs to the JHDM3 histone demethylase family.</text>
</comment>
<dbReference type="RefSeq" id="XP_024513425.1">
    <property type="nucleotide sequence ID" value="XM_024657707.1"/>
</dbReference>
<dbReference type="AlphaFoldDB" id="Q5KCY3"/>
<feature type="region of interest" description="Disordered" evidence="7">
    <location>
        <begin position="1095"/>
        <end position="1134"/>
    </location>
</feature>
<feature type="region of interest" description="Disordered" evidence="7">
    <location>
        <begin position="625"/>
        <end position="660"/>
    </location>
</feature>
<dbReference type="InterPro" id="IPR013083">
    <property type="entry name" value="Znf_RING/FYVE/PHD"/>
</dbReference>
<evidence type="ECO:0000313" key="11">
    <source>
        <dbReference type="EMBL" id="AAW45261.2"/>
    </source>
</evidence>
<sequence>MSTSETQIPALPSSGGRPSHPSSSSSAASISNTSIPSVVEQQNGIPIPPTNIPEEAVSGTVTASTSDTPQASRNSQVPTEENTKSIDLQEPTVPEKNASVEEPSGVESSEVGGEDQEIKEGPKFIQPDHFSPLTNNPNGSRPARGIPNIGDGWLSPEDDPHALRGIPVFKPSMEEFLDFEGYARKTTAWGQYSGIVKVIPPAEWIESVPPITKSSLASVRVTDPIQQNLIGSSGLFRIANVVRNKRRPLTVEEWFKKCKDKKFSGPGPKDVGSTTNRDSKEAEERRQRVRDDMRKEKEKRREKRLAAEANRARKATGIEDIKEEEEVNGQAPSVLDRKDEASTEFVNNPQECQPASLEPDSRTKGIMVEKSINSWYESFDPKEDWLPENTRREDYSLEACVALERRFWKNMGLGEPSWYGADMEGSLFMDEKTPWNVAHLPNLLNRWDLRHLPGVNAPYLYFGMWGASFAWHVEDMDLFSINYIHFGAPKFWYAIPQQQAERFERILQGYFPEDARNCDQFLRHKSFAVSPYRLASDGMRVNMLVHNQGEFVITYPRGYHAGFNMGFNCAESVNFALDSWVELGRRAKACNCVNHSVRIDVDEMLAKDAVRFQGEEELLSAIAEERNKKRQHRRPSAGDNHTPRKRAKPDSQTPSGGLVSSHTPIVIEATDQSKPVKVPGKRTPKAVIDISSNQQRAKANSIKDPNSFPCLFCPGFARDDLLPVFDPSDSVKARWKPRHGEVMAHHSCALAIPGVGIEDREVPGGLGTFVVGVENVESARWKLKCLLCKDKKLQKTGAKIQCTKGKCPRAFHVSCARESDVANLKIWEVETPMLPREGEPPLPEGAEVPTMIDIKVELLCPQHNPEVKEKLEQRKAETFRDKVMSIPSGSKIKIKVRTGASLEYTLVEARETTQQVYVHDAQGVGGIFPWSSIDLRPAQGPLLENEYARTHLFANNRRHDQTNGAPSQDDPSEAQRHLTSQEFKQPAQSAHSRPLRMDEILNPSPKKSKKLNPGAGLPQRESMPEPASYNSYPPHGSVHRSANHLHFHPASHPESHPQHPRSQFPTPIPPLQVSHRMSYDLGLHRQTHQSVPQQVFYPQPPSQEHQPLHSIPHPPISRRPHHPIPPSDTSQRVANHQAPHDSYYPRPASVPMLHRYHHQPLQPSYPSRYQTPPQTHYPSHPYPRHEPHIQPPAPSAHPMNNQATDASHFHGQMYEPYRRHSAPHPVYPTHFMSSVNSVTAEQTRVWDRKASAPNGAVHPSIPDGYRQGYY</sequence>
<feature type="compositionally biased region" description="Low complexity" evidence="7">
    <location>
        <begin position="100"/>
        <end position="111"/>
    </location>
</feature>
<feature type="region of interest" description="Disordered" evidence="7">
    <location>
        <begin position="1158"/>
        <end position="1194"/>
    </location>
</feature>
<dbReference type="InterPro" id="IPR003347">
    <property type="entry name" value="JmjC_dom"/>
</dbReference>
<feature type="region of interest" description="Disordered" evidence="7">
    <location>
        <begin position="1249"/>
        <end position="1270"/>
    </location>
</feature>
<accession>Q5KCY3</accession>
<dbReference type="SMART" id="SM00249">
    <property type="entry name" value="PHD"/>
    <property type="match status" value="1"/>
</dbReference>
<dbReference type="GO" id="GO:0051864">
    <property type="term" value="F:histone H3K36 demethylase activity"/>
    <property type="evidence" value="ECO:0000318"/>
    <property type="project" value="GO_Central"/>
</dbReference>
<dbReference type="Pfam" id="PF02375">
    <property type="entry name" value="JmjN"/>
    <property type="match status" value="1"/>
</dbReference>